<dbReference type="EnsemblPlants" id="KQJ87764">
    <property type="protein sequence ID" value="KQJ87764"/>
    <property type="gene ID" value="BRADI_4g13409v3"/>
</dbReference>
<reference evidence="2" key="2">
    <citation type="submission" date="2017-06" db="EMBL/GenBank/DDBJ databases">
        <title>WGS assembly of Brachypodium distachyon.</title>
        <authorList>
            <consortium name="The International Brachypodium Initiative"/>
            <person name="Lucas S."/>
            <person name="Harmon-Smith M."/>
            <person name="Lail K."/>
            <person name="Tice H."/>
            <person name="Grimwood J."/>
            <person name="Bruce D."/>
            <person name="Barry K."/>
            <person name="Shu S."/>
            <person name="Lindquist E."/>
            <person name="Wang M."/>
            <person name="Pitluck S."/>
            <person name="Vogel J.P."/>
            <person name="Garvin D.F."/>
            <person name="Mockler T.C."/>
            <person name="Schmutz J."/>
            <person name="Rokhsar D."/>
            <person name="Bevan M.W."/>
        </authorList>
    </citation>
    <scope>NUCLEOTIDE SEQUENCE</scope>
    <source>
        <strain evidence="2">Bd21</strain>
    </source>
</reference>
<evidence type="ECO:0000313" key="3">
    <source>
        <dbReference type="EnsemblPlants" id="KQJ87764"/>
    </source>
</evidence>
<dbReference type="InterPro" id="IPR004330">
    <property type="entry name" value="FAR1_DNA_bnd_dom"/>
</dbReference>
<dbReference type="Gramene" id="KQJ87764">
    <property type="protein sequence ID" value="KQJ87764"/>
    <property type="gene ID" value="BRADI_4g13409v3"/>
</dbReference>
<dbReference type="PANTHER" id="PTHR47482">
    <property type="entry name" value="OS11G0632001 PROTEIN"/>
    <property type="match status" value="1"/>
</dbReference>
<protein>
    <recommendedName>
        <fullName evidence="1">FAR1 domain-containing protein</fullName>
    </recommendedName>
</protein>
<dbReference type="AlphaFoldDB" id="A0A0Q3ENC3"/>
<feature type="domain" description="FAR1" evidence="1">
    <location>
        <begin position="117"/>
        <end position="195"/>
    </location>
</feature>
<dbReference type="FunCoup" id="A0A0Q3ENC3">
    <property type="interactions" value="19"/>
</dbReference>
<dbReference type="InParanoid" id="A0A0Q3ENC3"/>
<reference evidence="3" key="3">
    <citation type="submission" date="2018-08" db="UniProtKB">
        <authorList>
            <consortium name="EnsemblPlants"/>
        </authorList>
    </citation>
    <scope>IDENTIFICATION</scope>
    <source>
        <strain evidence="3">cv. Bd21</strain>
    </source>
</reference>
<evidence type="ECO:0000313" key="4">
    <source>
        <dbReference type="Proteomes" id="UP000008810"/>
    </source>
</evidence>
<evidence type="ECO:0000313" key="2">
    <source>
        <dbReference type="EMBL" id="KQJ87764.1"/>
    </source>
</evidence>
<keyword evidence="4" id="KW-1185">Reference proteome</keyword>
<dbReference type="OrthoDB" id="681107at2759"/>
<name>A0A0Q3ENC3_BRADI</name>
<proteinExistence type="predicted"/>
<dbReference type="PANTHER" id="PTHR47482:SF5">
    <property type="entry name" value="FAR1 DOMAIN-CONTAINING PROTEIN"/>
    <property type="match status" value="1"/>
</dbReference>
<organism evidence="2">
    <name type="scientific">Brachypodium distachyon</name>
    <name type="common">Purple false brome</name>
    <name type="synonym">Trachynia distachya</name>
    <dbReference type="NCBI Taxonomy" id="15368"/>
    <lineage>
        <taxon>Eukaryota</taxon>
        <taxon>Viridiplantae</taxon>
        <taxon>Streptophyta</taxon>
        <taxon>Embryophyta</taxon>
        <taxon>Tracheophyta</taxon>
        <taxon>Spermatophyta</taxon>
        <taxon>Magnoliopsida</taxon>
        <taxon>Liliopsida</taxon>
        <taxon>Poales</taxon>
        <taxon>Poaceae</taxon>
        <taxon>BOP clade</taxon>
        <taxon>Pooideae</taxon>
        <taxon>Stipodae</taxon>
        <taxon>Brachypodieae</taxon>
        <taxon>Brachypodium</taxon>
    </lineage>
</organism>
<sequence>MDAAADIERASLDCQPLGFDMNEPPVLQDQAGSDNMENRGVATDIGQRGVLDPIGDISTEGWRKRIRLGNAPDERRPNPSRPCALEVAVRNYADRKTGEVVYPAIGMQFDSLDEAYNFYNLYSWEVGFGVRLSKCRLTVHWKKCMQEIVCSCAGKPMRDNNRSARCGCLAMIRVLRLGDNRWYICEHRDTHNHLLSSTCGEKLHWQPHRHMDKYTKELVKHLRENNVSLGKVYSIIGSFFGSMENVPFTKRPLKALCGKISRDQFDQDAVKTMEAFSAMQDADLTFKYSVQIDDDSRIKTLMWTSGRCIEKYACFGDVLSFDTTYRTNLYDMPFGLFVGVNNHFQSIILGGVS</sequence>
<dbReference type="Pfam" id="PF03101">
    <property type="entry name" value="FAR1"/>
    <property type="match status" value="1"/>
</dbReference>
<dbReference type="EMBL" id="CM000883">
    <property type="protein sequence ID" value="KQJ87764.1"/>
    <property type="molecule type" value="Genomic_DNA"/>
</dbReference>
<gene>
    <name evidence="2" type="ORF">BRADI_4g13409v3</name>
</gene>
<dbReference type="Proteomes" id="UP000008810">
    <property type="component" value="Chromosome 4"/>
</dbReference>
<dbReference type="STRING" id="15368.A0A0Q3ENC3"/>
<accession>A0A0Q3ENC3</accession>
<evidence type="ECO:0000259" key="1">
    <source>
        <dbReference type="Pfam" id="PF03101"/>
    </source>
</evidence>
<reference evidence="2 3" key="1">
    <citation type="journal article" date="2010" name="Nature">
        <title>Genome sequencing and analysis of the model grass Brachypodium distachyon.</title>
        <authorList>
            <consortium name="International Brachypodium Initiative"/>
        </authorList>
    </citation>
    <scope>NUCLEOTIDE SEQUENCE [LARGE SCALE GENOMIC DNA]</scope>
    <source>
        <strain evidence="2 3">Bd21</strain>
    </source>
</reference>